<feature type="region of interest" description="Disordered" evidence="2">
    <location>
        <begin position="420"/>
        <end position="444"/>
    </location>
</feature>
<dbReference type="EMBL" id="MN739578">
    <property type="protein sequence ID" value="QHT14080.1"/>
    <property type="molecule type" value="Genomic_DNA"/>
</dbReference>
<feature type="compositionally biased region" description="Pro residues" evidence="2">
    <location>
        <begin position="356"/>
        <end position="374"/>
    </location>
</feature>
<dbReference type="AlphaFoldDB" id="A0A6C0DCH0"/>
<proteinExistence type="predicted"/>
<reference evidence="3" key="1">
    <citation type="journal article" date="2020" name="Nature">
        <title>Giant virus diversity and host interactions through global metagenomics.</title>
        <authorList>
            <person name="Schulz F."/>
            <person name="Roux S."/>
            <person name="Paez-Espino D."/>
            <person name="Jungbluth S."/>
            <person name="Walsh D.A."/>
            <person name="Denef V.J."/>
            <person name="McMahon K.D."/>
            <person name="Konstantinidis K.T."/>
            <person name="Eloe-Fadrosh E.A."/>
            <person name="Kyrpides N.C."/>
            <person name="Woyke T."/>
        </authorList>
    </citation>
    <scope>NUCLEOTIDE SEQUENCE</scope>
    <source>
        <strain evidence="3">GVMAG-M-3300023174-134</strain>
    </source>
</reference>
<feature type="region of interest" description="Disordered" evidence="2">
    <location>
        <begin position="152"/>
        <end position="174"/>
    </location>
</feature>
<sequence length="507" mass="56478">MEVIDLGINDLEPVSLNLNESSNKPSVSFGGGIELLMNDKKKSSNTMNLNLGELDSLENELNELTGNSSNTSNKGSSFVNFASNMFGIGGNEPTESSKKVSLNIEEEKNDSNLGNATRESVGNNKTWDGFSKMTDVPLNNISSGIGNFFSSSSAPAPSYSGSSSSKLTDRDRRRKQRMMIKKMEEWYEKGLTKHNSHFNMDSDFAEVEDEYESAMEDKRRKDSVKLQGWWFMTFVNSMEYANAAFNPFDLNLDGWGEQVSEDIDSYEEIFAELYDKYKGGKLAPEISLLLRVVFSAAVLNFSNKALSSATPAFNDVIKQSPELMKMFTDATVNVMGKNSPGFQMASNLMQENTRPRGPPPPAPVETKSQPPPQRPGSNMNYTEAPSNRPDLNAGRGSTMFYEQGVELNNNFRDVNQPDRSIRQMNLPPQPQMQPQQRPEMKGPQTSDIDNILSGLKTRNINIQETINTEDDSMVSISSLKDIQNNSMPKRSNRKKNNSAKNTISLDI</sequence>
<dbReference type="Pfam" id="PF19071">
    <property type="entry name" value="DUF5767"/>
    <property type="match status" value="1"/>
</dbReference>
<feature type="region of interest" description="Disordered" evidence="2">
    <location>
        <begin position="482"/>
        <end position="507"/>
    </location>
</feature>
<dbReference type="InterPro" id="IPR043910">
    <property type="entry name" value="DUF5767"/>
</dbReference>
<evidence type="ECO:0000256" key="1">
    <source>
        <dbReference type="SAM" id="Coils"/>
    </source>
</evidence>
<accession>A0A6C0DCH0</accession>
<feature type="compositionally biased region" description="Low complexity" evidence="2">
    <location>
        <begin position="152"/>
        <end position="165"/>
    </location>
</feature>
<feature type="coiled-coil region" evidence="1">
    <location>
        <begin position="47"/>
        <end position="74"/>
    </location>
</feature>
<feature type="region of interest" description="Disordered" evidence="2">
    <location>
        <begin position="350"/>
        <end position="396"/>
    </location>
</feature>
<keyword evidence="1" id="KW-0175">Coiled coil</keyword>
<organism evidence="3">
    <name type="scientific">viral metagenome</name>
    <dbReference type="NCBI Taxonomy" id="1070528"/>
    <lineage>
        <taxon>unclassified sequences</taxon>
        <taxon>metagenomes</taxon>
        <taxon>organismal metagenomes</taxon>
    </lineage>
</organism>
<evidence type="ECO:0000256" key="2">
    <source>
        <dbReference type="SAM" id="MobiDB-lite"/>
    </source>
</evidence>
<feature type="compositionally biased region" description="Polar residues" evidence="2">
    <location>
        <begin position="375"/>
        <end position="385"/>
    </location>
</feature>
<evidence type="ECO:0000313" key="3">
    <source>
        <dbReference type="EMBL" id="QHT14080.1"/>
    </source>
</evidence>
<name>A0A6C0DCH0_9ZZZZ</name>
<protein>
    <submittedName>
        <fullName evidence="3">Uncharacterized protein</fullName>
    </submittedName>
</protein>